<dbReference type="GO" id="GO:0016758">
    <property type="term" value="F:hexosyltransferase activity"/>
    <property type="evidence" value="ECO:0007669"/>
    <property type="project" value="TreeGrafter"/>
</dbReference>
<dbReference type="AlphaFoldDB" id="A0A370L999"/>
<accession>A0A370L999</accession>
<comment type="caution">
    <text evidence="3">The sequence shown here is derived from an EMBL/GenBank/DDBJ whole genome shotgun (WGS) entry which is preliminary data.</text>
</comment>
<evidence type="ECO:0000256" key="1">
    <source>
        <dbReference type="ARBA" id="ARBA00022676"/>
    </source>
</evidence>
<dbReference type="OrthoDB" id="9771846at2"/>
<keyword evidence="1" id="KW-0328">Glycosyltransferase</keyword>
<keyword evidence="4" id="KW-1185">Reference proteome</keyword>
<sequence length="260" mass="28640">MALATALPPRSDIAKRDIGGVGIAALTREAALGLLDEAIGGRDHVKLAFCNAHLVNLAAGDAELRRALADFLILSDGIGVDIGSRLLYGESFPANLNGTDFIPALLTMQARPLQVMLLGGKPGVAERAAVRLAQDHKAHRFEVLGHGYFMPAEEPGLLLRLREARPDILLVAFGNPLQERWIAGKIDIRHASVAAGVGALFDFLAGEVERAPEAVRQMRLEWLYRLWLEPGRLWRRYVLGNPAFLLRMLRIRYFGRRSAR</sequence>
<dbReference type="Pfam" id="PF03808">
    <property type="entry name" value="Glyco_tran_WecG"/>
    <property type="match status" value="1"/>
</dbReference>
<reference evidence="4" key="1">
    <citation type="submission" date="2018-07" db="EMBL/GenBank/DDBJ databases">
        <authorList>
            <person name="Safronova V.I."/>
            <person name="Chirak E.R."/>
            <person name="Sazanova A.L."/>
        </authorList>
    </citation>
    <scope>NUCLEOTIDE SEQUENCE [LARGE SCALE GENOMIC DNA]</scope>
    <source>
        <strain evidence="4">RCAM04685</strain>
    </source>
</reference>
<dbReference type="PANTHER" id="PTHR34136:SF1">
    <property type="entry name" value="UDP-N-ACETYL-D-MANNOSAMINURONIC ACID TRANSFERASE"/>
    <property type="match status" value="1"/>
</dbReference>
<evidence type="ECO:0000256" key="2">
    <source>
        <dbReference type="ARBA" id="ARBA00022679"/>
    </source>
</evidence>
<gene>
    <name evidence="3" type="ORF">DWE98_08095</name>
</gene>
<dbReference type="NCBIfam" id="TIGR00696">
    <property type="entry name" value="wecG_tagA_cpsF"/>
    <property type="match status" value="1"/>
</dbReference>
<dbReference type="Proteomes" id="UP000255207">
    <property type="component" value="Unassembled WGS sequence"/>
</dbReference>
<dbReference type="EMBL" id="QQTP01000003">
    <property type="protein sequence ID" value="RDJ26980.1"/>
    <property type="molecule type" value="Genomic_DNA"/>
</dbReference>
<evidence type="ECO:0000313" key="3">
    <source>
        <dbReference type="EMBL" id="RDJ26980.1"/>
    </source>
</evidence>
<name>A0A370L999_9HYPH</name>
<dbReference type="CDD" id="cd06533">
    <property type="entry name" value="Glyco_transf_WecG_TagA"/>
    <property type="match status" value="1"/>
</dbReference>
<dbReference type="PANTHER" id="PTHR34136">
    <property type="match status" value="1"/>
</dbReference>
<protein>
    <submittedName>
        <fullName evidence="3">Glycosyltransferase</fullName>
    </submittedName>
</protein>
<evidence type="ECO:0000313" key="4">
    <source>
        <dbReference type="Proteomes" id="UP000255207"/>
    </source>
</evidence>
<keyword evidence="2 3" id="KW-0808">Transferase</keyword>
<dbReference type="InterPro" id="IPR004629">
    <property type="entry name" value="WecG_TagA_CpsF"/>
</dbReference>
<proteinExistence type="predicted"/>
<organism evidence="3 4">
    <name type="scientific">Bosea caraganae</name>
    <dbReference type="NCBI Taxonomy" id="2763117"/>
    <lineage>
        <taxon>Bacteria</taxon>
        <taxon>Pseudomonadati</taxon>
        <taxon>Pseudomonadota</taxon>
        <taxon>Alphaproteobacteria</taxon>
        <taxon>Hyphomicrobiales</taxon>
        <taxon>Boseaceae</taxon>
        <taxon>Bosea</taxon>
    </lineage>
</organism>